<organism evidence="1 2">
    <name type="scientific">Avena sativa</name>
    <name type="common">Oat</name>
    <dbReference type="NCBI Taxonomy" id="4498"/>
    <lineage>
        <taxon>Eukaryota</taxon>
        <taxon>Viridiplantae</taxon>
        <taxon>Streptophyta</taxon>
        <taxon>Embryophyta</taxon>
        <taxon>Tracheophyta</taxon>
        <taxon>Spermatophyta</taxon>
        <taxon>Magnoliopsida</taxon>
        <taxon>Liliopsida</taxon>
        <taxon>Poales</taxon>
        <taxon>Poaceae</taxon>
        <taxon>BOP clade</taxon>
        <taxon>Pooideae</taxon>
        <taxon>Poodae</taxon>
        <taxon>Poeae</taxon>
        <taxon>Poeae Chloroplast Group 1 (Aveneae type)</taxon>
        <taxon>Aveninae</taxon>
        <taxon>Avena</taxon>
    </lineage>
</organism>
<protein>
    <submittedName>
        <fullName evidence="1">Uncharacterized protein</fullName>
    </submittedName>
</protein>
<sequence length="305" mass="34067">MEISRFKEEMSSRFSMSDLGLLKLYLGIEVDQSPAAITLKQSAFAGKLLEKSGMAGCNPVHVPIEPRLKLSKVSTNPPVDVTMYRSIVGSLRYLVHTRPDISFAVGFVSRFMEAPTTEHMSAVKQILRYIAGTQNYGCAYTACKDDAEPLMGFSDADHGGDVDDRKSTTGSLFFYGRCPISWQSQKQKSTALSSCQAEYMAASTTSCQAVWLGRLIGELFAKEPSVPILFVDNKAAIQLCKNPVFHERSKHIELRYHFIRECIDRSQIIIEFISTADQLADIFTKGLGRVKFQELRERIGVIDIK</sequence>
<reference evidence="1" key="1">
    <citation type="submission" date="2021-05" db="EMBL/GenBank/DDBJ databases">
        <authorList>
            <person name="Scholz U."/>
            <person name="Mascher M."/>
            <person name="Fiebig A."/>
        </authorList>
    </citation>
    <scope>NUCLEOTIDE SEQUENCE [LARGE SCALE GENOMIC DNA]</scope>
</reference>
<proteinExistence type="predicted"/>
<dbReference type="Proteomes" id="UP001732700">
    <property type="component" value="Chromosome 1D"/>
</dbReference>
<name>A0ACD5TSV3_AVESA</name>
<accession>A0ACD5TSV3</accession>
<keyword evidence="2" id="KW-1185">Reference proteome</keyword>
<reference evidence="1" key="2">
    <citation type="submission" date="2025-09" db="UniProtKB">
        <authorList>
            <consortium name="EnsemblPlants"/>
        </authorList>
    </citation>
    <scope>IDENTIFICATION</scope>
</reference>
<evidence type="ECO:0000313" key="2">
    <source>
        <dbReference type="Proteomes" id="UP001732700"/>
    </source>
</evidence>
<dbReference type="EnsemblPlants" id="AVESA.00010b.r2.1DG0122470.1">
    <property type="protein sequence ID" value="AVESA.00010b.r2.1DG0122470.1.CDS.1"/>
    <property type="gene ID" value="AVESA.00010b.r2.1DG0122470"/>
</dbReference>
<evidence type="ECO:0000313" key="1">
    <source>
        <dbReference type="EnsemblPlants" id="AVESA.00010b.r2.1DG0122470.1.CDS.1"/>
    </source>
</evidence>